<name>A0A8C0UT60_CYACU</name>
<proteinExistence type="predicted"/>
<accession>A0A8C0UT60</accession>
<protein>
    <submittedName>
        <fullName evidence="2">Uncharacterized protein</fullName>
    </submittedName>
</protein>
<dbReference type="AlphaFoldDB" id="A0A8C0UT60"/>
<feature type="region of interest" description="Disordered" evidence="1">
    <location>
        <begin position="64"/>
        <end position="99"/>
    </location>
</feature>
<dbReference type="Proteomes" id="UP000694410">
    <property type="component" value="Unplaced"/>
</dbReference>
<feature type="compositionally biased region" description="Basic residues" evidence="1">
    <location>
        <begin position="66"/>
        <end position="92"/>
    </location>
</feature>
<feature type="region of interest" description="Disordered" evidence="1">
    <location>
        <begin position="121"/>
        <end position="144"/>
    </location>
</feature>
<organism evidence="2 3">
    <name type="scientific">Cyanistes caeruleus</name>
    <name type="common">Eurasian blue tit</name>
    <name type="synonym">Parus caeruleus</name>
    <dbReference type="NCBI Taxonomy" id="156563"/>
    <lineage>
        <taxon>Eukaryota</taxon>
        <taxon>Metazoa</taxon>
        <taxon>Chordata</taxon>
        <taxon>Craniata</taxon>
        <taxon>Vertebrata</taxon>
        <taxon>Euteleostomi</taxon>
        <taxon>Archelosauria</taxon>
        <taxon>Archosauria</taxon>
        <taxon>Dinosauria</taxon>
        <taxon>Saurischia</taxon>
        <taxon>Theropoda</taxon>
        <taxon>Coelurosauria</taxon>
        <taxon>Aves</taxon>
        <taxon>Neognathae</taxon>
        <taxon>Neoaves</taxon>
        <taxon>Telluraves</taxon>
        <taxon>Australaves</taxon>
        <taxon>Passeriformes</taxon>
        <taxon>Paridae</taxon>
        <taxon>Cyanistes</taxon>
    </lineage>
</organism>
<reference evidence="2" key="2">
    <citation type="submission" date="2025-09" db="UniProtKB">
        <authorList>
            <consortium name="Ensembl"/>
        </authorList>
    </citation>
    <scope>IDENTIFICATION</scope>
</reference>
<sequence>MLVVCFCCFVWFGFSFIILFLNSLFSCLKKVLTSAGPHTCWVQQLSKKLHLNNSGNCFLCRSRSASYRRSRSVSPRRSRSVSPRRSRSGSLKRSREPEAGYTPVAFSSICDPQATTEMLTVDSFPFSRSPSGSPQRSASPERMD</sequence>
<evidence type="ECO:0000313" key="3">
    <source>
        <dbReference type="Proteomes" id="UP000694410"/>
    </source>
</evidence>
<reference evidence="2" key="1">
    <citation type="submission" date="2025-08" db="UniProtKB">
        <authorList>
            <consortium name="Ensembl"/>
        </authorList>
    </citation>
    <scope>IDENTIFICATION</scope>
</reference>
<evidence type="ECO:0000313" key="2">
    <source>
        <dbReference type="Ensembl" id="ENSCCEP00000013611.1"/>
    </source>
</evidence>
<feature type="compositionally biased region" description="Low complexity" evidence="1">
    <location>
        <begin position="123"/>
        <end position="138"/>
    </location>
</feature>
<evidence type="ECO:0000256" key="1">
    <source>
        <dbReference type="SAM" id="MobiDB-lite"/>
    </source>
</evidence>
<dbReference type="Ensembl" id="ENSCCET00000021168.1">
    <property type="protein sequence ID" value="ENSCCEP00000013611.1"/>
    <property type="gene ID" value="ENSCCEG00000013062.1"/>
</dbReference>
<keyword evidence="3" id="KW-1185">Reference proteome</keyword>